<accession>A0ABS9STP1</accession>
<dbReference type="RefSeq" id="WP_241057592.1">
    <property type="nucleotide sequence ID" value="NZ_JAKWJU010000002.1"/>
</dbReference>
<reference evidence="1" key="2">
    <citation type="journal article" date="2023" name="Int. J. Syst. Evol. Microbiol.">
        <title>Streptomyces marispadix sp. nov., isolated from marine beach sediment of the Northern Coast of Portugal.</title>
        <authorList>
            <person name="dos Santos J.D.N."/>
            <person name="Vitorino I.R."/>
            <person name="Kallscheuer N."/>
            <person name="Srivastava A."/>
            <person name="Krautwurst S."/>
            <person name="Marz M."/>
            <person name="Jogler C."/>
            <person name="Lobo Da Cunha A."/>
            <person name="Catita J."/>
            <person name="Goncalves H."/>
            <person name="Gonzalez I."/>
            <person name="Reyes F."/>
            <person name="Lage O.M."/>
        </authorList>
    </citation>
    <scope>NUCLEOTIDE SEQUENCE</scope>
    <source>
        <strain evidence="1">M600PL45_2</strain>
    </source>
</reference>
<organism evidence="1 2">
    <name type="scientific">Streptomyces marispadix</name>
    <dbReference type="NCBI Taxonomy" id="2922868"/>
    <lineage>
        <taxon>Bacteria</taxon>
        <taxon>Bacillati</taxon>
        <taxon>Actinomycetota</taxon>
        <taxon>Actinomycetes</taxon>
        <taxon>Kitasatosporales</taxon>
        <taxon>Streptomycetaceae</taxon>
        <taxon>Streptomyces</taxon>
    </lineage>
</organism>
<comment type="caution">
    <text evidence="1">The sequence shown here is derived from an EMBL/GenBank/DDBJ whole genome shotgun (WGS) entry which is preliminary data.</text>
</comment>
<dbReference type="EMBL" id="JAKWJU010000002">
    <property type="protein sequence ID" value="MCH6159642.1"/>
    <property type="molecule type" value="Genomic_DNA"/>
</dbReference>
<name>A0ABS9STP1_9ACTN</name>
<evidence type="ECO:0000313" key="2">
    <source>
        <dbReference type="Proteomes" id="UP001166784"/>
    </source>
</evidence>
<protein>
    <submittedName>
        <fullName evidence="1">Uncharacterized protein</fullName>
    </submittedName>
</protein>
<keyword evidence="2" id="KW-1185">Reference proteome</keyword>
<reference evidence="1" key="1">
    <citation type="submission" date="2022-03" db="EMBL/GenBank/DDBJ databases">
        <authorList>
            <person name="Santos J.D.N."/>
            <person name="Kallscheuer N."/>
            <person name="Jogler C."/>
            <person name="Lage O.M."/>
        </authorList>
    </citation>
    <scope>NUCLEOTIDE SEQUENCE</scope>
    <source>
        <strain evidence="1">M600PL45_2</strain>
    </source>
</reference>
<sequence>MADSSKRTAKLAREIGDFARRHGGSAEGQIAYVGQTGARIALVGADGTWGDLMAPSMETARQATERAGITVHESFAGEMAEKVRTGPYEWSRMAGIQLGGSTEARPAKRPAGA</sequence>
<gene>
    <name evidence="1" type="ORF">MMA15_04185</name>
</gene>
<dbReference type="Proteomes" id="UP001166784">
    <property type="component" value="Unassembled WGS sequence"/>
</dbReference>
<proteinExistence type="predicted"/>
<evidence type="ECO:0000313" key="1">
    <source>
        <dbReference type="EMBL" id="MCH6159642.1"/>
    </source>
</evidence>